<name>A0ABP8Q5V2_9ACTN</name>
<protein>
    <submittedName>
        <fullName evidence="5">Enoyl-CoA hydratase-related protein</fullName>
    </submittedName>
</protein>
<evidence type="ECO:0000256" key="3">
    <source>
        <dbReference type="ARBA" id="ARBA00023239"/>
    </source>
</evidence>
<dbReference type="Gene3D" id="3.90.226.10">
    <property type="entry name" value="2-enoyl-CoA Hydratase, Chain A, domain 1"/>
    <property type="match status" value="1"/>
</dbReference>
<gene>
    <name evidence="5" type="ORF">GCM10023191_043150</name>
</gene>
<comment type="similarity">
    <text evidence="1 4">Belongs to the enoyl-CoA hydratase/isomerase family.</text>
</comment>
<evidence type="ECO:0000313" key="5">
    <source>
        <dbReference type="EMBL" id="GAA4498257.1"/>
    </source>
</evidence>
<accession>A0ABP8Q5V2</accession>
<comment type="caution">
    <text evidence="5">The sequence shown here is derived from an EMBL/GenBank/DDBJ whole genome shotgun (WGS) entry which is preliminary data.</text>
</comment>
<evidence type="ECO:0000313" key="6">
    <source>
        <dbReference type="Proteomes" id="UP001500503"/>
    </source>
</evidence>
<dbReference type="PROSITE" id="PS00166">
    <property type="entry name" value="ENOYL_COA_HYDRATASE"/>
    <property type="match status" value="1"/>
</dbReference>
<reference evidence="6" key="1">
    <citation type="journal article" date="2019" name="Int. J. Syst. Evol. Microbiol.">
        <title>The Global Catalogue of Microorganisms (GCM) 10K type strain sequencing project: providing services to taxonomists for standard genome sequencing and annotation.</title>
        <authorList>
            <consortium name="The Broad Institute Genomics Platform"/>
            <consortium name="The Broad Institute Genome Sequencing Center for Infectious Disease"/>
            <person name="Wu L."/>
            <person name="Ma J."/>
        </authorList>
    </citation>
    <scope>NUCLEOTIDE SEQUENCE [LARGE SCALE GENOMIC DNA]</scope>
    <source>
        <strain evidence="6">JCM 17933</strain>
    </source>
</reference>
<dbReference type="SUPFAM" id="SSF52096">
    <property type="entry name" value="ClpP/crotonase"/>
    <property type="match status" value="1"/>
</dbReference>
<dbReference type="PANTHER" id="PTHR11941">
    <property type="entry name" value="ENOYL-COA HYDRATASE-RELATED"/>
    <property type="match status" value="1"/>
</dbReference>
<dbReference type="CDD" id="cd06558">
    <property type="entry name" value="crotonase-like"/>
    <property type="match status" value="1"/>
</dbReference>
<dbReference type="Proteomes" id="UP001500503">
    <property type="component" value="Unassembled WGS sequence"/>
</dbReference>
<evidence type="ECO:0000256" key="2">
    <source>
        <dbReference type="ARBA" id="ARBA00023098"/>
    </source>
</evidence>
<dbReference type="EMBL" id="BAABHF010000024">
    <property type="protein sequence ID" value="GAA4498257.1"/>
    <property type="molecule type" value="Genomic_DNA"/>
</dbReference>
<evidence type="ECO:0000256" key="4">
    <source>
        <dbReference type="RuleBase" id="RU003707"/>
    </source>
</evidence>
<dbReference type="Pfam" id="PF00378">
    <property type="entry name" value="ECH_1"/>
    <property type="match status" value="1"/>
</dbReference>
<dbReference type="InterPro" id="IPR018376">
    <property type="entry name" value="Enoyl-CoA_hyd/isom_CS"/>
</dbReference>
<dbReference type="PANTHER" id="PTHR11941:SF169">
    <property type="entry name" value="(7AS)-7A-METHYL-1,5-DIOXO-2,3,5,6,7,7A-HEXAHYDRO-1H-INDENE-CARBOXYL-COA HYDROLASE"/>
    <property type="match status" value="1"/>
</dbReference>
<sequence>MGSPPDAGPALIACHWSSAWTQRVGDLVPEPKKVGLLYRDLGIADVSVGDGRRGNALSSDDWRELEQIFRRLAEDDQVRAVVVRGQGGTFSSGSDMREWVQADRMDVAESFAAMEAAFTAIEDLPVPVVAEVEGVAAGAGCQLALACDLRVLADTARIGMPIARLGILVSPLFAARLSVLAGPGVARELLYTGRLVSAEEAVRLGLATRSVPAEDLAATTRRLVLSVVRHPPSAIRAAKHAVDVALAPARAAARAQAEGPPVAYDEFQRGIMTFLSRSPASGPDRDSSEG</sequence>
<proteinExistence type="inferred from homology"/>
<dbReference type="InterPro" id="IPR029045">
    <property type="entry name" value="ClpP/crotonase-like_dom_sf"/>
</dbReference>
<keyword evidence="3" id="KW-0456">Lyase</keyword>
<evidence type="ECO:0000256" key="1">
    <source>
        <dbReference type="ARBA" id="ARBA00005254"/>
    </source>
</evidence>
<dbReference type="InterPro" id="IPR001753">
    <property type="entry name" value="Enoyl-CoA_hydra/iso"/>
</dbReference>
<keyword evidence="6" id="KW-1185">Reference proteome</keyword>
<organism evidence="5 6">
    <name type="scientific">Actinoallomurus oryzae</name>
    <dbReference type="NCBI Taxonomy" id="502180"/>
    <lineage>
        <taxon>Bacteria</taxon>
        <taxon>Bacillati</taxon>
        <taxon>Actinomycetota</taxon>
        <taxon>Actinomycetes</taxon>
        <taxon>Streptosporangiales</taxon>
        <taxon>Thermomonosporaceae</taxon>
        <taxon>Actinoallomurus</taxon>
    </lineage>
</organism>
<keyword evidence="2" id="KW-0443">Lipid metabolism</keyword>